<comment type="caution">
    <text evidence="7">The sequence shown here is derived from an EMBL/GenBank/DDBJ whole genome shotgun (WGS) entry which is preliminary data.</text>
</comment>
<dbReference type="InterPro" id="IPR000340">
    <property type="entry name" value="Dual-sp_phosphatase_cat-dom"/>
</dbReference>
<dbReference type="GO" id="GO:0008138">
    <property type="term" value="F:protein tyrosine/serine/threonine phosphatase activity"/>
    <property type="evidence" value="ECO:0007669"/>
    <property type="project" value="TreeGrafter"/>
</dbReference>
<dbReference type="InterPro" id="IPR000387">
    <property type="entry name" value="Tyr_Pase_dom"/>
</dbReference>
<proteinExistence type="inferred from homology"/>
<dbReference type="PROSITE" id="PS00383">
    <property type="entry name" value="TYR_PHOSPHATASE_1"/>
    <property type="match status" value="1"/>
</dbReference>
<evidence type="ECO:0000256" key="1">
    <source>
        <dbReference type="ARBA" id="ARBA00008601"/>
    </source>
</evidence>
<keyword evidence="3" id="KW-0378">Hydrolase</keyword>
<evidence type="ECO:0000256" key="2">
    <source>
        <dbReference type="ARBA" id="ARBA00013064"/>
    </source>
</evidence>
<dbReference type="PROSITE" id="PS50054">
    <property type="entry name" value="TYR_PHOSPHATASE_DUAL"/>
    <property type="match status" value="1"/>
</dbReference>
<evidence type="ECO:0000313" key="8">
    <source>
        <dbReference type="Proteomes" id="UP001175228"/>
    </source>
</evidence>
<reference evidence="7" key="1">
    <citation type="submission" date="2023-06" db="EMBL/GenBank/DDBJ databases">
        <authorList>
            <consortium name="Lawrence Berkeley National Laboratory"/>
            <person name="Ahrendt S."/>
            <person name="Sahu N."/>
            <person name="Indic B."/>
            <person name="Wong-Bajracharya J."/>
            <person name="Merenyi Z."/>
            <person name="Ke H.-M."/>
            <person name="Monk M."/>
            <person name="Kocsube S."/>
            <person name="Drula E."/>
            <person name="Lipzen A."/>
            <person name="Balint B."/>
            <person name="Henrissat B."/>
            <person name="Andreopoulos B."/>
            <person name="Martin F.M."/>
            <person name="Harder C.B."/>
            <person name="Rigling D."/>
            <person name="Ford K.L."/>
            <person name="Foster G.D."/>
            <person name="Pangilinan J."/>
            <person name="Papanicolaou A."/>
            <person name="Barry K."/>
            <person name="LaButti K."/>
            <person name="Viragh M."/>
            <person name="Koriabine M."/>
            <person name="Yan M."/>
            <person name="Riley R."/>
            <person name="Champramary S."/>
            <person name="Plett K.L."/>
            <person name="Tsai I.J."/>
            <person name="Slot J."/>
            <person name="Sipos G."/>
            <person name="Plett J."/>
            <person name="Nagy L.G."/>
            <person name="Grigoriev I.V."/>
        </authorList>
    </citation>
    <scope>NUCLEOTIDE SEQUENCE</scope>
    <source>
        <strain evidence="7">HWK02</strain>
    </source>
</reference>
<dbReference type="CDD" id="cd14498">
    <property type="entry name" value="DSP"/>
    <property type="match status" value="2"/>
</dbReference>
<dbReference type="SUPFAM" id="SSF52799">
    <property type="entry name" value="(Phosphotyrosine protein) phosphatases II"/>
    <property type="match status" value="2"/>
</dbReference>
<comment type="similarity">
    <text evidence="1">Belongs to the protein-tyrosine phosphatase family. Non-receptor class dual specificity subfamily.</text>
</comment>
<dbReference type="EMBL" id="JAUEPU010000009">
    <property type="protein sequence ID" value="KAK0499431.1"/>
    <property type="molecule type" value="Genomic_DNA"/>
</dbReference>
<sequence>MTIKSTTHPLYPHLPASLNEIVKGQLFLGNLTSAMSAGQRNMLGITHIVSVCPEYSSTGPNHLTIAVDDSEYDDLLIHLPSACEFIESALAQGGCVLVHCVMGISRSTTVVAAYLMKTRGISTSTALKLIKRERPCAHPNYGFIKQLDTFADCGYAPSPSNPIYISWKRRQKQNVTAFLNRMIDTTPIIPDQVLLNSEFPTDPKQAEALIFELGITHILSLAPATMPDLPSYVKHRHFNVHGENRADLLVTLPDCCSFIRDAVADIGGIVLVHSIMESRACIVVGAYLMALRNLTPKQVSSCIEETLPLFSPSSNFTRHLELFESCGYAPSFEHPLVKEWTGGEIAHSGLKTAGIMNSLSASVLSETAVDMEAFGETLSNIASSQRLKSGLVHA</sequence>
<dbReference type="PROSITE" id="PS50056">
    <property type="entry name" value="TYR_PHOSPHATASE_2"/>
    <property type="match status" value="1"/>
</dbReference>
<evidence type="ECO:0000256" key="3">
    <source>
        <dbReference type="ARBA" id="ARBA00022801"/>
    </source>
</evidence>
<evidence type="ECO:0000256" key="4">
    <source>
        <dbReference type="ARBA" id="ARBA00022912"/>
    </source>
</evidence>
<organism evidence="7 8">
    <name type="scientific">Armillaria luteobubalina</name>
    <dbReference type="NCBI Taxonomy" id="153913"/>
    <lineage>
        <taxon>Eukaryota</taxon>
        <taxon>Fungi</taxon>
        <taxon>Dikarya</taxon>
        <taxon>Basidiomycota</taxon>
        <taxon>Agaricomycotina</taxon>
        <taxon>Agaricomycetes</taxon>
        <taxon>Agaricomycetidae</taxon>
        <taxon>Agaricales</taxon>
        <taxon>Marasmiineae</taxon>
        <taxon>Physalacriaceae</taxon>
        <taxon>Armillaria</taxon>
    </lineage>
</organism>
<protein>
    <recommendedName>
        <fullName evidence="2">protein-tyrosine-phosphatase</fullName>
        <ecNumber evidence="2">3.1.3.48</ecNumber>
    </recommendedName>
</protein>
<dbReference type="EC" id="3.1.3.48" evidence="2"/>
<dbReference type="InterPro" id="IPR020422">
    <property type="entry name" value="TYR_PHOSPHATASE_DUAL_dom"/>
</dbReference>
<dbReference type="PANTHER" id="PTHR45848">
    <property type="entry name" value="DUAL SPECIFICITY PROTEIN PHOSPHATASE 12 FAMILY MEMBER"/>
    <property type="match status" value="1"/>
</dbReference>
<dbReference type="InterPro" id="IPR029021">
    <property type="entry name" value="Prot-tyrosine_phosphatase-like"/>
</dbReference>
<dbReference type="Proteomes" id="UP001175228">
    <property type="component" value="Unassembled WGS sequence"/>
</dbReference>
<dbReference type="InterPro" id="IPR016130">
    <property type="entry name" value="Tyr_Pase_AS"/>
</dbReference>
<keyword evidence="8" id="KW-1185">Reference proteome</keyword>
<name>A0AA39QCQ0_9AGAR</name>
<dbReference type="SMART" id="SM00195">
    <property type="entry name" value="DSPc"/>
    <property type="match status" value="1"/>
</dbReference>
<dbReference type="AlphaFoldDB" id="A0AA39QCQ0"/>
<dbReference type="Pfam" id="PF00782">
    <property type="entry name" value="DSPc"/>
    <property type="match status" value="2"/>
</dbReference>
<keyword evidence="4" id="KW-0904">Protein phosphatase</keyword>
<dbReference type="GO" id="GO:0004725">
    <property type="term" value="F:protein tyrosine phosphatase activity"/>
    <property type="evidence" value="ECO:0007669"/>
    <property type="project" value="UniProtKB-EC"/>
</dbReference>
<accession>A0AA39QCQ0</accession>
<feature type="domain" description="Tyrosine specific protein phosphatases" evidence="6">
    <location>
        <begin position="77"/>
        <end position="135"/>
    </location>
</feature>
<evidence type="ECO:0000259" key="5">
    <source>
        <dbReference type="PROSITE" id="PS50054"/>
    </source>
</evidence>
<dbReference type="PANTHER" id="PTHR45848:SF4">
    <property type="entry name" value="DUAL SPECIFICITY PROTEIN PHOSPHATASE 12"/>
    <property type="match status" value="1"/>
</dbReference>
<evidence type="ECO:0000259" key="6">
    <source>
        <dbReference type="PROSITE" id="PS50056"/>
    </source>
</evidence>
<dbReference type="Gene3D" id="3.90.190.10">
    <property type="entry name" value="Protein tyrosine phosphatase superfamily"/>
    <property type="match status" value="2"/>
</dbReference>
<evidence type="ECO:0000313" key="7">
    <source>
        <dbReference type="EMBL" id="KAK0499431.1"/>
    </source>
</evidence>
<gene>
    <name evidence="7" type="ORF">EDD18DRAFT_1151147</name>
</gene>
<feature type="domain" description="Tyrosine-protein phosphatase" evidence="5">
    <location>
        <begin position="17"/>
        <end position="156"/>
    </location>
</feature>